<organism evidence="1 2">
    <name type="scientific">Candidatus Seongchinamella marina</name>
    <dbReference type="NCBI Taxonomy" id="2518990"/>
    <lineage>
        <taxon>Bacteria</taxon>
        <taxon>Pseudomonadati</taxon>
        <taxon>Pseudomonadota</taxon>
        <taxon>Gammaproteobacteria</taxon>
        <taxon>Cellvibrionales</taxon>
        <taxon>Halieaceae</taxon>
        <taxon>Seongchinamella</taxon>
    </lineage>
</organism>
<dbReference type="InterPro" id="IPR036111">
    <property type="entry name" value="Mal/L-sulfo/L-lacto_DH-like_sf"/>
</dbReference>
<evidence type="ECO:0000313" key="2">
    <source>
        <dbReference type="Proteomes" id="UP001143307"/>
    </source>
</evidence>
<keyword evidence="2" id="KW-1185">Reference proteome</keyword>
<evidence type="ECO:0000313" key="1">
    <source>
        <dbReference type="EMBL" id="MCX2973196.1"/>
    </source>
</evidence>
<dbReference type="Proteomes" id="UP001143307">
    <property type="component" value="Unassembled WGS sequence"/>
</dbReference>
<gene>
    <name evidence="1" type="ORF">EYC87_06290</name>
</gene>
<reference evidence="1" key="1">
    <citation type="submission" date="2019-02" db="EMBL/GenBank/DDBJ databases">
        <authorList>
            <person name="Li S.-H."/>
        </authorList>
    </citation>
    <scope>NUCLEOTIDE SEQUENCE</scope>
    <source>
        <strain evidence="1">IMCC8485</strain>
    </source>
</reference>
<proteinExistence type="predicted"/>
<protein>
    <submittedName>
        <fullName evidence="1">DUF3726 domain-containing protein</fullName>
    </submittedName>
</protein>
<dbReference type="SUPFAM" id="SSF89733">
    <property type="entry name" value="L-sulfolactate dehydrogenase-like"/>
    <property type="match status" value="1"/>
</dbReference>
<name>A0ABT3ST78_9GAMM</name>
<dbReference type="InterPro" id="IPR022201">
    <property type="entry name" value="DUF3726"/>
</dbReference>
<comment type="caution">
    <text evidence="1">The sequence shown here is derived from an EMBL/GenBank/DDBJ whole genome shotgun (WGS) entry which is preliminary data.</text>
</comment>
<dbReference type="Pfam" id="PF12525">
    <property type="entry name" value="DUF3726"/>
    <property type="match status" value="1"/>
</dbReference>
<dbReference type="EMBL" id="SHNP01000002">
    <property type="protein sequence ID" value="MCX2973196.1"/>
    <property type="molecule type" value="Genomic_DNA"/>
</dbReference>
<sequence>MDIPIGTRVNAVKVSKNEITALLKQVFEGLKFRCGEYESAADMVVWAEMCGLSGLLALRHSLPYLTEQSPPPLRSIHESETKAVLDANNGSSLNCADVVMNLAYSKALAQECCSVTVLNCHNRKLFVKTIADCGNRGMSCLAYWRDAIDPVVLHVVITAADSDGMPCYSTYKLSEQRFIEDSQRQSLFVECSTKPVTLDDHIGSLIADGDNPGTNVLPSALQNNYHASLMQGLSIEEDLWTQLQALAQIVLVESSEQSRMGAGA</sequence>
<accession>A0ABT3ST78</accession>